<comment type="caution">
    <text evidence="3">The sequence shown here is derived from an EMBL/GenBank/DDBJ whole genome shotgun (WGS) entry which is preliminary data.</text>
</comment>
<reference evidence="3" key="1">
    <citation type="submission" date="2020-01" db="EMBL/GenBank/DDBJ databases">
        <authorList>
            <person name="Mishra B."/>
        </authorList>
    </citation>
    <scope>NUCLEOTIDE SEQUENCE [LARGE SCALE GENOMIC DNA]</scope>
</reference>
<feature type="region of interest" description="Disordered" evidence="2">
    <location>
        <begin position="33"/>
        <end position="54"/>
    </location>
</feature>
<feature type="coiled-coil region" evidence="1">
    <location>
        <begin position="65"/>
        <end position="99"/>
    </location>
</feature>
<dbReference type="AlphaFoldDB" id="A0A6D2HN84"/>
<keyword evidence="1" id="KW-0175">Coiled coil</keyword>
<dbReference type="PANTHER" id="PTHR11439">
    <property type="entry name" value="GAG-POL-RELATED RETROTRANSPOSON"/>
    <property type="match status" value="1"/>
</dbReference>
<evidence type="ECO:0008006" key="5">
    <source>
        <dbReference type="Google" id="ProtNLM"/>
    </source>
</evidence>
<dbReference type="Proteomes" id="UP000467841">
    <property type="component" value="Unassembled WGS sequence"/>
</dbReference>
<sequence length="469" mass="51773">MGRSKVILDAGNYGYEEISNFIALAGISDFVEERKASESDTDDSSSDEESEIDIHESFKEVRDALVETGKENLKLKKENARLEEKVGELQKALQAEKDLNMDNLNIMLEKMEAVKRADDITKEYFLEKENSRSLQAELDQHRKQLKMLTGTKELDKILSLGRVGKSNLGLGYSTGSGSTGKTVTFVSGGIAQDVVQAETRSSVQKPDPILRSGNRGKTTMGLGYEAKKVSNARASHRHRGMIGSLLYLTASRPDLCFSVGVCARYQAKPKQSHLQAVKKILRYVKGTVNLGIFYSKGSNRNLAGYCDADWAGCADDRKSTSGGCFFLGNNLIAWLSKKQNSVSLSTAEAEYIALGSCCTQLIWMRQMSADYGMESGPFLVYCDNKSAIDISKNPVQHSRTKHIDIRHHFVRELVEEKQPSYLQASNLQALPSTDEATEVATTTSLVVSTDGVSEPAEPEYNRTTHQCLC</sequence>
<dbReference type="EMBL" id="CACVBM020000133">
    <property type="protein sequence ID" value="CAA7014981.1"/>
    <property type="molecule type" value="Genomic_DNA"/>
</dbReference>
<proteinExistence type="predicted"/>
<evidence type="ECO:0000256" key="1">
    <source>
        <dbReference type="SAM" id="Coils"/>
    </source>
</evidence>
<keyword evidence="4" id="KW-1185">Reference proteome</keyword>
<evidence type="ECO:0000313" key="4">
    <source>
        <dbReference type="Proteomes" id="UP000467841"/>
    </source>
</evidence>
<accession>A0A6D2HN84</accession>
<evidence type="ECO:0000313" key="3">
    <source>
        <dbReference type="EMBL" id="CAA7014981.1"/>
    </source>
</evidence>
<dbReference type="PANTHER" id="PTHR11439:SF486">
    <property type="entry name" value="RLK (RECEPTOR-LIKE KINASE) PROTEIN, PUTATIVE-RELATED"/>
    <property type="match status" value="1"/>
</dbReference>
<evidence type="ECO:0000256" key="2">
    <source>
        <dbReference type="SAM" id="MobiDB-lite"/>
    </source>
</evidence>
<dbReference type="CDD" id="cd09272">
    <property type="entry name" value="RNase_HI_RT_Ty1"/>
    <property type="match status" value="1"/>
</dbReference>
<gene>
    <name evidence="3" type="ORF">MERR_LOCUS2216</name>
</gene>
<organism evidence="3 4">
    <name type="scientific">Microthlaspi erraticum</name>
    <dbReference type="NCBI Taxonomy" id="1685480"/>
    <lineage>
        <taxon>Eukaryota</taxon>
        <taxon>Viridiplantae</taxon>
        <taxon>Streptophyta</taxon>
        <taxon>Embryophyta</taxon>
        <taxon>Tracheophyta</taxon>
        <taxon>Spermatophyta</taxon>
        <taxon>Magnoliopsida</taxon>
        <taxon>eudicotyledons</taxon>
        <taxon>Gunneridae</taxon>
        <taxon>Pentapetalae</taxon>
        <taxon>rosids</taxon>
        <taxon>malvids</taxon>
        <taxon>Brassicales</taxon>
        <taxon>Brassicaceae</taxon>
        <taxon>Coluteocarpeae</taxon>
        <taxon>Microthlaspi</taxon>
    </lineage>
</organism>
<feature type="compositionally biased region" description="Acidic residues" evidence="2">
    <location>
        <begin position="39"/>
        <end position="51"/>
    </location>
</feature>
<dbReference type="InterPro" id="IPR043502">
    <property type="entry name" value="DNA/RNA_pol_sf"/>
</dbReference>
<name>A0A6D2HN84_9BRAS</name>
<dbReference type="OrthoDB" id="1113820at2759"/>
<dbReference type="SUPFAM" id="SSF56672">
    <property type="entry name" value="DNA/RNA polymerases"/>
    <property type="match status" value="1"/>
</dbReference>
<feature type="region of interest" description="Disordered" evidence="2">
    <location>
        <begin position="197"/>
        <end position="216"/>
    </location>
</feature>
<protein>
    <recommendedName>
        <fullName evidence="5">Reverse transcriptase Ty1/copia-type domain-containing protein</fullName>
    </recommendedName>
</protein>